<dbReference type="GO" id="GO:0016301">
    <property type="term" value="F:kinase activity"/>
    <property type="evidence" value="ECO:0007669"/>
    <property type="project" value="UniProtKB-KW"/>
</dbReference>
<proteinExistence type="predicted"/>
<dbReference type="Gene3D" id="2.30.29.30">
    <property type="entry name" value="Pleckstrin-homology domain (PH domain)/Phosphotyrosine-binding domain (PTB)"/>
    <property type="match status" value="1"/>
</dbReference>
<feature type="domain" description="PH" evidence="1">
    <location>
        <begin position="11"/>
        <end position="122"/>
    </location>
</feature>
<dbReference type="InterPro" id="IPR001849">
    <property type="entry name" value="PH_domain"/>
</dbReference>
<dbReference type="InterPro" id="IPR011993">
    <property type="entry name" value="PH-like_dom_sf"/>
</dbReference>
<sequence length="205" mass="22893">MVGVAPKPEFREIKMGVLVKRSQNKSMVTQENYQTRLFVLDTGALRYFAGNEKERGDEKGCIELNTVLVVEPVEDGLLPNHRHVFQVVYTYELDMSPIALYVEAPNPGARDSWITAIRTEAQKNEAALLDYYHRGILVDEVYNCCGRKKEMEGCQKASQHTVGCAGTWSIIVTASTLESRRATGSIDHIRLCQNLDPMGTNGLNA</sequence>
<name>A0AAV4AQ71_9GAST</name>
<dbReference type="PROSITE" id="PS50003">
    <property type="entry name" value="PH_DOMAIN"/>
    <property type="match status" value="1"/>
</dbReference>
<dbReference type="Proteomes" id="UP000735302">
    <property type="component" value="Unassembled WGS sequence"/>
</dbReference>
<evidence type="ECO:0000313" key="2">
    <source>
        <dbReference type="EMBL" id="GFO09072.1"/>
    </source>
</evidence>
<dbReference type="AlphaFoldDB" id="A0AAV4AQ71"/>
<accession>A0AAV4AQ71</accession>
<protein>
    <submittedName>
        <fullName evidence="2">Tyrosine-protein kinase</fullName>
    </submittedName>
</protein>
<evidence type="ECO:0000313" key="3">
    <source>
        <dbReference type="Proteomes" id="UP000735302"/>
    </source>
</evidence>
<organism evidence="2 3">
    <name type="scientific">Plakobranchus ocellatus</name>
    <dbReference type="NCBI Taxonomy" id="259542"/>
    <lineage>
        <taxon>Eukaryota</taxon>
        <taxon>Metazoa</taxon>
        <taxon>Spiralia</taxon>
        <taxon>Lophotrochozoa</taxon>
        <taxon>Mollusca</taxon>
        <taxon>Gastropoda</taxon>
        <taxon>Heterobranchia</taxon>
        <taxon>Euthyneura</taxon>
        <taxon>Panpulmonata</taxon>
        <taxon>Sacoglossa</taxon>
        <taxon>Placobranchoidea</taxon>
        <taxon>Plakobranchidae</taxon>
        <taxon>Plakobranchus</taxon>
    </lineage>
</organism>
<keyword evidence="2" id="KW-0418">Kinase</keyword>
<dbReference type="SUPFAM" id="SSF50729">
    <property type="entry name" value="PH domain-like"/>
    <property type="match status" value="1"/>
</dbReference>
<reference evidence="2 3" key="1">
    <citation type="journal article" date="2021" name="Elife">
        <title>Chloroplast acquisition without the gene transfer in kleptoplastic sea slugs, Plakobranchus ocellatus.</title>
        <authorList>
            <person name="Maeda T."/>
            <person name="Takahashi S."/>
            <person name="Yoshida T."/>
            <person name="Shimamura S."/>
            <person name="Takaki Y."/>
            <person name="Nagai Y."/>
            <person name="Toyoda A."/>
            <person name="Suzuki Y."/>
            <person name="Arimoto A."/>
            <person name="Ishii H."/>
            <person name="Satoh N."/>
            <person name="Nishiyama T."/>
            <person name="Hasebe M."/>
            <person name="Maruyama T."/>
            <person name="Minagawa J."/>
            <person name="Obokata J."/>
            <person name="Shigenobu S."/>
        </authorList>
    </citation>
    <scope>NUCLEOTIDE SEQUENCE [LARGE SCALE GENOMIC DNA]</scope>
</reference>
<dbReference type="Pfam" id="PF00169">
    <property type="entry name" value="PH"/>
    <property type="match status" value="1"/>
</dbReference>
<comment type="caution">
    <text evidence="2">The sequence shown here is derived from an EMBL/GenBank/DDBJ whole genome shotgun (WGS) entry which is preliminary data.</text>
</comment>
<gene>
    <name evidence="2" type="ORF">PoB_003557700</name>
</gene>
<dbReference type="EMBL" id="BLXT01004061">
    <property type="protein sequence ID" value="GFO09072.1"/>
    <property type="molecule type" value="Genomic_DNA"/>
</dbReference>
<keyword evidence="2" id="KW-0808">Transferase</keyword>
<dbReference type="SMART" id="SM00233">
    <property type="entry name" value="PH"/>
    <property type="match status" value="1"/>
</dbReference>
<evidence type="ECO:0000259" key="1">
    <source>
        <dbReference type="PROSITE" id="PS50003"/>
    </source>
</evidence>
<keyword evidence="3" id="KW-1185">Reference proteome</keyword>